<dbReference type="PANTHER" id="PTHR13814:SF17">
    <property type="entry name" value="FETUIN-B PRECURSOR"/>
    <property type="match status" value="1"/>
</dbReference>
<dbReference type="Pfam" id="PF00031">
    <property type="entry name" value="Cystatin"/>
    <property type="match status" value="1"/>
</dbReference>
<feature type="domain" description="Cystatin fetuin-B-type" evidence="5">
    <location>
        <begin position="137"/>
        <end position="246"/>
    </location>
</feature>
<dbReference type="InterPro" id="IPR046350">
    <property type="entry name" value="Cystatin_sf"/>
</dbReference>
<feature type="signal peptide" evidence="4">
    <location>
        <begin position="1"/>
        <end position="19"/>
    </location>
</feature>
<reference evidence="7" key="2">
    <citation type="journal article" date="2016" name="Nat. Commun.">
        <title>The channel catfish genome sequence provides insights into the evolution of scale formation in teleosts.</title>
        <authorList>
            <person name="Liu Z."/>
            <person name="Liu S."/>
            <person name="Yao J."/>
            <person name="Bao L."/>
            <person name="Zhang J."/>
            <person name="Li Y."/>
            <person name="Jiang C."/>
            <person name="Sun L."/>
            <person name="Wang R."/>
            <person name="Zhang Y."/>
            <person name="Zhou T."/>
            <person name="Zeng Q."/>
            <person name="Fu Q."/>
            <person name="Gao S."/>
            <person name="Li N."/>
            <person name="Koren S."/>
            <person name="Jiang Y."/>
            <person name="Zimin A."/>
            <person name="Xu P."/>
            <person name="Phillippy A.M."/>
            <person name="Geng X."/>
            <person name="Song L."/>
            <person name="Sun F."/>
            <person name="Li C."/>
            <person name="Wang X."/>
            <person name="Chen A."/>
            <person name="Jin Y."/>
            <person name="Yuan Z."/>
            <person name="Yang Y."/>
            <person name="Tan S."/>
            <person name="Peatman E."/>
            <person name="Lu J."/>
            <person name="Qin Z."/>
            <person name="Dunham R."/>
            <person name="Li Z."/>
            <person name="Sonstegard T."/>
            <person name="Feng J."/>
            <person name="Danzmann R.G."/>
            <person name="Schroeder S."/>
            <person name="Scheffler B."/>
            <person name="Duke M.V."/>
            <person name="Ballard L."/>
            <person name="Kucuktas H."/>
            <person name="Kaltenboeck L."/>
            <person name="Liu H."/>
            <person name="Armbruster J."/>
            <person name="Xie Y."/>
            <person name="Kirby M.L."/>
            <person name="Tian Y."/>
            <person name="Flanagan M.E."/>
            <person name="Mu W."/>
            <person name="Waldbieser G.C."/>
        </authorList>
    </citation>
    <scope>NUCLEOTIDE SEQUENCE [LARGE SCALE GENOMIC DNA]</scope>
    <source>
        <strain evidence="7">SDA103</strain>
    </source>
</reference>
<keyword evidence="1 4" id="KW-0732">Signal</keyword>
<dbReference type="AlphaFoldDB" id="W5UDH5"/>
<dbReference type="PANTHER" id="PTHR13814">
    <property type="entry name" value="FETUIN"/>
    <property type="match status" value="1"/>
</dbReference>
<keyword evidence="7" id="KW-1185">Reference proteome</keyword>
<evidence type="ECO:0000256" key="4">
    <source>
        <dbReference type="SAM" id="SignalP"/>
    </source>
</evidence>
<dbReference type="CDD" id="cd00042">
    <property type="entry name" value="CY"/>
    <property type="match status" value="1"/>
</dbReference>
<evidence type="ECO:0000259" key="5">
    <source>
        <dbReference type="PROSITE" id="PS51530"/>
    </source>
</evidence>
<evidence type="ECO:0000313" key="7">
    <source>
        <dbReference type="Proteomes" id="UP000221080"/>
    </source>
</evidence>
<keyword evidence="2" id="KW-1015">Disulfide bond</keyword>
<dbReference type="RefSeq" id="XP_017333890.1">
    <property type="nucleotide sequence ID" value="XM_017478401.3"/>
</dbReference>
<accession>W5UDH5</accession>
<gene>
    <name evidence="6" type="primary">FETUB</name>
    <name evidence="8" type="synonym">LOC108271113</name>
</gene>
<evidence type="ECO:0000256" key="1">
    <source>
        <dbReference type="ARBA" id="ARBA00022729"/>
    </source>
</evidence>
<name>W5UDH5_ICTPU</name>
<evidence type="ECO:0000313" key="8">
    <source>
        <dbReference type="RefSeq" id="XP_017333890.1"/>
    </source>
</evidence>
<evidence type="ECO:0000313" key="6">
    <source>
        <dbReference type="EMBL" id="AHH40018.1"/>
    </source>
</evidence>
<dbReference type="SUPFAM" id="SSF54403">
    <property type="entry name" value="Cystatin/monellin"/>
    <property type="match status" value="2"/>
</dbReference>
<dbReference type="Proteomes" id="UP000221080">
    <property type="component" value="Chromosome 10"/>
</dbReference>
<evidence type="ECO:0000256" key="3">
    <source>
        <dbReference type="ARBA" id="ARBA00023180"/>
    </source>
</evidence>
<dbReference type="EMBL" id="JT412852">
    <property type="protein sequence ID" value="AHH40018.1"/>
    <property type="molecule type" value="mRNA"/>
</dbReference>
<evidence type="ECO:0000256" key="2">
    <source>
        <dbReference type="ARBA" id="ARBA00023157"/>
    </source>
</evidence>
<reference evidence="8" key="3">
    <citation type="submission" date="2025-04" db="UniProtKB">
        <authorList>
            <consortium name="RefSeq"/>
        </authorList>
    </citation>
    <scope>IDENTIFICATION</scope>
    <source>
        <tissue evidence="8">Blood</tissue>
    </source>
</reference>
<dbReference type="InterPro" id="IPR050735">
    <property type="entry name" value="Kininogen_Fetuin_HRG"/>
</dbReference>
<organism evidence="6">
    <name type="scientific">Ictalurus punctatus</name>
    <name type="common">Channel catfish</name>
    <name type="synonym">Silurus punctatus</name>
    <dbReference type="NCBI Taxonomy" id="7998"/>
    <lineage>
        <taxon>Eukaryota</taxon>
        <taxon>Metazoa</taxon>
        <taxon>Chordata</taxon>
        <taxon>Craniata</taxon>
        <taxon>Vertebrata</taxon>
        <taxon>Euteleostomi</taxon>
        <taxon>Actinopterygii</taxon>
        <taxon>Neopterygii</taxon>
        <taxon>Teleostei</taxon>
        <taxon>Ostariophysi</taxon>
        <taxon>Siluriformes</taxon>
        <taxon>Ictaluridae</taxon>
        <taxon>Ictalurus</taxon>
    </lineage>
</organism>
<dbReference type="OMA" id="VITRLCP"/>
<protein>
    <submittedName>
        <fullName evidence="6 8">Fetuin-B</fullName>
    </submittedName>
</protein>
<proteinExistence type="evidence at transcript level"/>
<keyword evidence="3" id="KW-0325">Glycoprotein</keyword>
<dbReference type="Gene3D" id="3.10.450.10">
    <property type="match status" value="2"/>
</dbReference>
<feature type="chain" id="PRO_5013540342" evidence="4">
    <location>
        <begin position="20"/>
        <end position="306"/>
    </location>
</feature>
<dbReference type="OrthoDB" id="9941887at2759"/>
<reference evidence="6" key="1">
    <citation type="journal article" date="2012" name="BMC Genomics">
        <title>Efficient assembly and annotation of the transcriptome of catfish by RNA-Seq analysis of a doubled haploid homozygote.</title>
        <authorList>
            <person name="Liu S."/>
            <person name="Zhang Y."/>
            <person name="Zhou Z."/>
            <person name="Waldbieser G."/>
            <person name="Sun F."/>
            <person name="Lu J."/>
            <person name="Zhang J."/>
            <person name="Jiang Y."/>
            <person name="Zhang H."/>
            <person name="Wang X."/>
            <person name="Rajendran K.V."/>
            <person name="Khoo L."/>
            <person name="Kucuktas H."/>
            <person name="Peatman E."/>
            <person name="Liu Z."/>
        </authorList>
    </citation>
    <scope>NUCLEOTIDE SEQUENCE</scope>
    <source>
        <tissue evidence="6">Mixed</tissue>
    </source>
</reference>
<dbReference type="GeneID" id="108271113"/>
<dbReference type="STRING" id="7998.ENSIPUP00000003545"/>
<dbReference type="GO" id="GO:0005576">
    <property type="term" value="C:extracellular region"/>
    <property type="evidence" value="ECO:0007669"/>
    <property type="project" value="TreeGrafter"/>
</dbReference>
<dbReference type="GO" id="GO:0004869">
    <property type="term" value="F:cysteine-type endopeptidase inhibitor activity"/>
    <property type="evidence" value="ECO:0007669"/>
    <property type="project" value="InterPro"/>
</dbReference>
<dbReference type="InterPro" id="IPR025764">
    <property type="entry name" value="Cystatin_Fetuin_B"/>
</dbReference>
<dbReference type="FunFam" id="3.10.450.10:FF:000002">
    <property type="entry name" value="Kininogen 1"/>
    <property type="match status" value="1"/>
</dbReference>
<sequence length="306" mass="33757">MLQFSFLLIICLCVQSAIASSMLRGCLDSTVVNTAEVALDQINTARKEGYIFFLNRVYDVQQEAKEESQTLLHLTIDVLETKCHVISRRNWKSCEIRDIGDGPVFGTCDVTVSIQTNIIVQNFTCTIQQVPGHAINRVCPDCPISLSLDDSNVAKAVHLTLKKFNTQKHSANYFALLNITRASMQWIVGPAYFVEFIIQETDCAKTLCDTELSKCKPSSETSPKGSCTGSHIDGRNHQTSIHVKCSIYESDHASDNQISSPNIETPSGLVHVLPPPALPMPSRALPTATNCPGVRNHNLHLETMDI</sequence>
<dbReference type="InterPro" id="IPR000010">
    <property type="entry name" value="Cystatin_dom"/>
</dbReference>
<dbReference type="PROSITE" id="PS51530">
    <property type="entry name" value="CYSTATIN_FETUIN_B"/>
    <property type="match status" value="1"/>
</dbReference>
<dbReference type="KEGG" id="ipu:108271113"/>
<dbReference type="SMART" id="SM00043">
    <property type="entry name" value="CY"/>
    <property type="match status" value="2"/>
</dbReference>